<accession>A0A2M9XDQ2</accession>
<keyword evidence="1" id="KW-0880">Kelch repeat</keyword>
<comment type="caution">
    <text evidence="3">The sequence shown here is derived from an EMBL/GenBank/DDBJ whole genome shotgun (WGS) entry which is preliminary data.</text>
</comment>
<name>A0A2M9XDQ2_9LEPT</name>
<dbReference type="NCBIfam" id="NF012200">
    <property type="entry name" value="choice_anch_D"/>
    <property type="match status" value="2"/>
</dbReference>
<gene>
    <name evidence="3" type="ORF">CH357_09335</name>
</gene>
<dbReference type="AlphaFoldDB" id="A0A2M9XDQ2"/>
<keyword evidence="2" id="KW-0677">Repeat</keyword>
<dbReference type="EMBL" id="NPDN01000004">
    <property type="protein sequence ID" value="PJZ25827.1"/>
    <property type="molecule type" value="Genomic_DNA"/>
</dbReference>
<dbReference type="Proteomes" id="UP000232196">
    <property type="component" value="Unassembled WGS sequence"/>
</dbReference>
<dbReference type="PANTHER" id="PTHR24412:SF489">
    <property type="entry name" value="RING FINGER DOMAIN AND KELCH REPEAT-CONTAINING PROTEIN DDB_G0271372"/>
    <property type="match status" value="1"/>
</dbReference>
<protein>
    <recommendedName>
        <fullName evidence="5">Choice-of-anchor D domain-containing protein</fullName>
    </recommendedName>
</protein>
<sequence>MDYVKIFRFQYSALLVVLFFILNYCSPSGSSLDGLTIAAAAMSGSNFGKPPSKAEIGVESESIELERGSIFTMPSVVVNTLGNLIPVKIRNTGISKLNVYSIRLSGGNSSEYSLDLSSFAKSIEPNSSADFYIRFRPLSVGSKQTTLIIQSDDANESIYKFNIYSQAQDTPNPEIHLLMGTSSVSDGDNIDLGGVSSCSTGRDYSFSIKNIGTSALALSGTPKINISGADPTFFSVVSQPSISSIPAGGSADFKIHFTPSGTSPRSVSVSIVTDDVDETDFNFNLNTAIGTPEIEVHQASTGLIPVGNTQDMGYSYINSSGYFSSSFFVKNSGDASLFLSGTPTLVLGGSPPYDFSYSSPNSTVLAGKQNNFVINGSASKLGPNIGAFSIANDDCDESPYTFNLSLTGYDYSKVTDSAAWIDRRGHSSVAFNNKLWVMGGVGYTNYKDIYSSSANGASWMLVNSNPPWGYRTYHSSLVFNNKMWVIGGSEKTDGNVYYRRNDAWSSSDGVTWTKETNSAPWLGREQFGAVVFDNKIWVMGGETNTSPTFANDVWYSSDGVNWTLATSNAGWAPRSYFAVYAFDNKLWVAGGWGGEGVEQLRDVWNSSDGVTWTKVTDTPAWSKRSAMAYVVYNNAMWLLSGYGGHYTLYDSFKSTDGINWTYVPSTWGSRDTHSAVVMNGKIWVMGGQDDPGERFRDVNSFWDY</sequence>
<reference evidence="3 4" key="1">
    <citation type="submission" date="2017-07" db="EMBL/GenBank/DDBJ databases">
        <title>Leptospira spp. isolated from tropical soils.</title>
        <authorList>
            <person name="Thibeaux R."/>
            <person name="Iraola G."/>
            <person name="Ferres I."/>
            <person name="Bierque E."/>
            <person name="Girault D."/>
            <person name="Soupe-Gilbert M.-E."/>
            <person name="Picardeau M."/>
            <person name="Goarant C."/>
        </authorList>
    </citation>
    <scope>NUCLEOTIDE SEQUENCE [LARGE SCALE GENOMIC DNA]</scope>
    <source>
        <strain evidence="3 4">MCA1-C-A1</strain>
    </source>
</reference>
<dbReference type="InterPro" id="IPR006652">
    <property type="entry name" value="Kelch_1"/>
</dbReference>
<dbReference type="Pfam" id="PF01344">
    <property type="entry name" value="Kelch_1"/>
    <property type="match status" value="1"/>
</dbReference>
<dbReference type="InterPro" id="IPR013783">
    <property type="entry name" value="Ig-like_fold"/>
</dbReference>
<dbReference type="Gene3D" id="2.60.40.10">
    <property type="entry name" value="Immunoglobulins"/>
    <property type="match status" value="2"/>
</dbReference>
<organism evidence="3 4">
    <name type="scientific">Leptospira hartskeerlii</name>
    <dbReference type="NCBI Taxonomy" id="2023177"/>
    <lineage>
        <taxon>Bacteria</taxon>
        <taxon>Pseudomonadati</taxon>
        <taxon>Spirochaetota</taxon>
        <taxon>Spirochaetia</taxon>
        <taxon>Leptospirales</taxon>
        <taxon>Leptospiraceae</taxon>
        <taxon>Leptospira</taxon>
    </lineage>
</organism>
<dbReference type="InterPro" id="IPR015915">
    <property type="entry name" value="Kelch-typ_b-propeller"/>
</dbReference>
<dbReference type="OrthoDB" id="8450144at2"/>
<proteinExistence type="predicted"/>
<evidence type="ECO:0000256" key="1">
    <source>
        <dbReference type="ARBA" id="ARBA00022441"/>
    </source>
</evidence>
<keyword evidence="4" id="KW-1185">Reference proteome</keyword>
<evidence type="ECO:0000256" key="2">
    <source>
        <dbReference type="ARBA" id="ARBA00022737"/>
    </source>
</evidence>
<dbReference type="PANTHER" id="PTHR24412">
    <property type="entry name" value="KELCH PROTEIN"/>
    <property type="match status" value="1"/>
</dbReference>
<dbReference type="SUPFAM" id="SSF117281">
    <property type="entry name" value="Kelch motif"/>
    <property type="match status" value="2"/>
</dbReference>
<evidence type="ECO:0000313" key="3">
    <source>
        <dbReference type="EMBL" id="PJZ25827.1"/>
    </source>
</evidence>
<evidence type="ECO:0008006" key="5">
    <source>
        <dbReference type="Google" id="ProtNLM"/>
    </source>
</evidence>
<dbReference type="Gene3D" id="2.120.10.80">
    <property type="entry name" value="Kelch-type beta propeller"/>
    <property type="match status" value="2"/>
</dbReference>
<dbReference type="Pfam" id="PF24681">
    <property type="entry name" value="Kelch_KLHDC2_KLHL20_DRC7"/>
    <property type="match status" value="1"/>
</dbReference>
<evidence type="ECO:0000313" key="4">
    <source>
        <dbReference type="Proteomes" id="UP000232196"/>
    </source>
</evidence>